<dbReference type="EMBL" id="JBGMEK010000052">
    <property type="protein sequence ID" value="MFA0812740.1"/>
    <property type="molecule type" value="Genomic_DNA"/>
</dbReference>
<gene>
    <name evidence="1" type="ORF">ACCI49_17645</name>
</gene>
<dbReference type="Proteomes" id="UP001569428">
    <property type="component" value="Unassembled WGS sequence"/>
</dbReference>
<reference evidence="1 2" key="1">
    <citation type="submission" date="2024-08" db="EMBL/GenBank/DDBJ databases">
        <authorList>
            <person name="Ishaq N."/>
        </authorList>
    </citation>
    <scope>NUCLEOTIDE SEQUENCE [LARGE SCALE GENOMIC DNA]</scope>
    <source>
        <strain evidence="1 2">DSM 18651</strain>
    </source>
</reference>
<protein>
    <submittedName>
        <fullName evidence="1">Uncharacterized protein</fullName>
    </submittedName>
</protein>
<dbReference type="RefSeq" id="WP_371840455.1">
    <property type="nucleotide sequence ID" value="NZ_JBGMEK010000052.1"/>
</dbReference>
<proteinExistence type="predicted"/>
<evidence type="ECO:0000313" key="2">
    <source>
        <dbReference type="Proteomes" id="UP001569428"/>
    </source>
</evidence>
<comment type="caution">
    <text evidence="1">The sequence shown here is derived from an EMBL/GenBank/DDBJ whole genome shotgun (WGS) entry which is preliminary data.</text>
</comment>
<name>A0ABV4P4X0_9GAMM</name>
<keyword evidence="2" id="KW-1185">Reference proteome</keyword>
<sequence>MSVRDCSTEQRPLDYVAFAERVHRIASDAFRIAGVTGNRRLDGQLTVKSAGCCLRRIIPFRPLTSDSALKKAAPDTGRQKMWPSAGIRPKNWGCSWALTPIYRGIASSALQDNAVAGSVQGE</sequence>
<organism evidence="1 2">
    <name type="scientific">Microbulbifer epialgicus</name>
    <dbReference type="NCBI Taxonomy" id="393907"/>
    <lineage>
        <taxon>Bacteria</taxon>
        <taxon>Pseudomonadati</taxon>
        <taxon>Pseudomonadota</taxon>
        <taxon>Gammaproteobacteria</taxon>
        <taxon>Cellvibrionales</taxon>
        <taxon>Microbulbiferaceae</taxon>
        <taxon>Microbulbifer</taxon>
    </lineage>
</organism>
<accession>A0ABV4P4X0</accession>
<evidence type="ECO:0000313" key="1">
    <source>
        <dbReference type="EMBL" id="MFA0812740.1"/>
    </source>
</evidence>